<evidence type="ECO:0000256" key="2">
    <source>
        <dbReference type="ARBA" id="ARBA00022679"/>
    </source>
</evidence>
<proteinExistence type="predicted"/>
<dbReference type="PANTHER" id="PTHR10434">
    <property type="entry name" value="1-ACYL-SN-GLYCEROL-3-PHOSPHATE ACYLTRANSFERASE"/>
    <property type="match status" value="1"/>
</dbReference>
<name>A0A316GVF6_9RHOB</name>
<dbReference type="EMBL" id="QGGV01000001">
    <property type="protein sequence ID" value="PWK59047.1"/>
    <property type="molecule type" value="Genomic_DNA"/>
</dbReference>
<keyword evidence="3 5" id="KW-0012">Acyltransferase</keyword>
<dbReference type="AlphaFoldDB" id="A0A316GVF6"/>
<dbReference type="Pfam" id="PF01553">
    <property type="entry name" value="Acyltransferase"/>
    <property type="match status" value="1"/>
</dbReference>
<sequence>MTTELSLPMRIVARLAAHGIEFFARLITAVRAEWIGVEPIPGQRVYYANHASNGDFVLIWAVLPRRLRKSVRPVAGADYWMGSGLKRFVGRHVFNAVLIDRTGGAPREAAVEQMAEALDQGASLIIFPEGTRNLTEEKLLPFKTGLYHLAHARPETAFVPVWIENLNRVMPKGEIVPVPLLCKVTFGSPQHLDGDDKETFLGRTRNALLELSAPLS</sequence>
<keyword evidence="6" id="KW-1185">Reference proteome</keyword>
<dbReference type="GO" id="GO:0006654">
    <property type="term" value="P:phosphatidic acid biosynthetic process"/>
    <property type="evidence" value="ECO:0007669"/>
    <property type="project" value="TreeGrafter"/>
</dbReference>
<keyword evidence="2 5" id="KW-0808">Transferase</keyword>
<protein>
    <submittedName>
        <fullName evidence="5">1-acyl-sn-glycerol-3-phosphate acyltransferase</fullName>
    </submittedName>
</protein>
<dbReference type="SMART" id="SM00563">
    <property type="entry name" value="PlsC"/>
    <property type="match status" value="1"/>
</dbReference>
<comment type="pathway">
    <text evidence="1">Lipid metabolism.</text>
</comment>
<dbReference type="CDD" id="cd07989">
    <property type="entry name" value="LPLAT_AGPAT-like"/>
    <property type="match status" value="1"/>
</dbReference>
<dbReference type="RefSeq" id="WP_420902667.1">
    <property type="nucleotide sequence ID" value="NZ_CP034588.1"/>
</dbReference>
<dbReference type="PANTHER" id="PTHR10434:SF11">
    <property type="entry name" value="1-ACYL-SN-GLYCEROL-3-PHOSPHATE ACYLTRANSFERASE"/>
    <property type="match status" value="1"/>
</dbReference>
<evidence type="ECO:0000313" key="5">
    <source>
        <dbReference type="EMBL" id="PWK59047.1"/>
    </source>
</evidence>
<feature type="domain" description="Phospholipid/glycerol acyltransferase" evidence="4">
    <location>
        <begin position="44"/>
        <end position="166"/>
    </location>
</feature>
<comment type="caution">
    <text evidence="5">The sequence shown here is derived from an EMBL/GenBank/DDBJ whole genome shotgun (WGS) entry which is preliminary data.</text>
</comment>
<organism evidence="5 6">
    <name type="scientific">Silicimonas algicola</name>
    <dbReference type="NCBI Taxonomy" id="1826607"/>
    <lineage>
        <taxon>Bacteria</taxon>
        <taxon>Pseudomonadati</taxon>
        <taxon>Pseudomonadota</taxon>
        <taxon>Alphaproteobacteria</taxon>
        <taxon>Rhodobacterales</taxon>
        <taxon>Paracoccaceae</taxon>
    </lineage>
</organism>
<evidence type="ECO:0000313" key="6">
    <source>
        <dbReference type="Proteomes" id="UP000245390"/>
    </source>
</evidence>
<accession>A0A316GVF6</accession>
<dbReference type="SUPFAM" id="SSF69593">
    <property type="entry name" value="Glycerol-3-phosphate (1)-acyltransferase"/>
    <property type="match status" value="1"/>
</dbReference>
<dbReference type="GO" id="GO:0003841">
    <property type="term" value="F:1-acylglycerol-3-phosphate O-acyltransferase activity"/>
    <property type="evidence" value="ECO:0007669"/>
    <property type="project" value="TreeGrafter"/>
</dbReference>
<dbReference type="Proteomes" id="UP000245390">
    <property type="component" value="Unassembled WGS sequence"/>
</dbReference>
<evidence type="ECO:0000256" key="1">
    <source>
        <dbReference type="ARBA" id="ARBA00005189"/>
    </source>
</evidence>
<gene>
    <name evidence="5" type="ORF">C8D95_101869</name>
</gene>
<evidence type="ECO:0000256" key="3">
    <source>
        <dbReference type="ARBA" id="ARBA00023315"/>
    </source>
</evidence>
<dbReference type="InterPro" id="IPR002123">
    <property type="entry name" value="Plipid/glycerol_acylTrfase"/>
</dbReference>
<reference evidence="5 6" key="1">
    <citation type="submission" date="2018-05" db="EMBL/GenBank/DDBJ databases">
        <title>Genomic Encyclopedia of Type Strains, Phase IV (KMG-IV): sequencing the most valuable type-strain genomes for metagenomic binning, comparative biology and taxonomic classification.</title>
        <authorList>
            <person name="Goeker M."/>
        </authorList>
    </citation>
    <scope>NUCLEOTIDE SEQUENCE [LARGE SCALE GENOMIC DNA]</scope>
    <source>
        <strain evidence="5 6">DSM 103371</strain>
    </source>
</reference>
<evidence type="ECO:0000259" key="4">
    <source>
        <dbReference type="SMART" id="SM00563"/>
    </source>
</evidence>